<accession>A0A099D4H3</accession>
<evidence type="ECO:0000313" key="5">
    <source>
        <dbReference type="Proteomes" id="UP000215043"/>
    </source>
</evidence>
<dbReference type="EMBL" id="CP022752">
    <property type="protein sequence ID" value="ASU77273.1"/>
    <property type="molecule type" value="Genomic_DNA"/>
</dbReference>
<evidence type="ECO:0000313" key="4">
    <source>
        <dbReference type="Proteomes" id="UP000029737"/>
    </source>
</evidence>
<reference evidence="3 4" key="1">
    <citation type="journal article" date="2014" name="PLoS ONE">
        <title>Identification and Characterization of a New Erythromycin Biosynthetic Gene Cluster in Actinopolyspora erythraea YIM90600, a Novel Erythronolide-Producing Halophilic Actinomycete Isolated from Salt Field.</title>
        <authorList>
            <person name="Chen D."/>
            <person name="Feng J."/>
            <person name="Huang L."/>
            <person name="Zhang Q."/>
            <person name="Wu J."/>
            <person name="Zhu X."/>
            <person name="Duan Y."/>
            <person name="Xu Z."/>
        </authorList>
    </citation>
    <scope>NUCLEOTIDE SEQUENCE [LARGE SCALE GENOMIC DNA]</scope>
    <source>
        <strain evidence="3 4">YIM90600</strain>
    </source>
</reference>
<gene>
    <name evidence="2" type="ORF">CDG81_01920</name>
    <name evidence="3" type="ORF">IL38_19065</name>
</gene>
<dbReference type="Proteomes" id="UP000029737">
    <property type="component" value="Unassembled WGS sequence"/>
</dbReference>
<name>A0A099D4H3_9ACTN</name>
<keyword evidence="1" id="KW-0472">Membrane</keyword>
<keyword evidence="1" id="KW-1133">Transmembrane helix</keyword>
<reference evidence="2 5" key="2">
    <citation type="submission" date="2017-08" db="EMBL/GenBank/DDBJ databases">
        <title>The complete genome sequence of moderately halophilic actinomycete Actinopolyspora erythraea YIM 90600, the producer of novel erythromycin, novel actinopolysporins A-C and tubercidin.</title>
        <authorList>
            <person name="Yin M."/>
            <person name="Tang S."/>
        </authorList>
    </citation>
    <scope>NUCLEOTIDE SEQUENCE [LARGE SCALE GENOMIC DNA]</scope>
    <source>
        <strain evidence="2 5">YIM 90600</strain>
    </source>
</reference>
<dbReference type="OrthoDB" id="5184361at2"/>
<dbReference type="EMBL" id="JPMV01000035">
    <property type="protein sequence ID" value="KGI80240.1"/>
    <property type="molecule type" value="Genomic_DNA"/>
</dbReference>
<keyword evidence="1" id="KW-0812">Transmembrane</keyword>
<feature type="transmembrane region" description="Helical" evidence="1">
    <location>
        <begin position="92"/>
        <end position="111"/>
    </location>
</feature>
<organism evidence="2 5">
    <name type="scientific">Actinopolyspora erythraea</name>
    <dbReference type="NCBI Taxonomy" id="414996"/>
    <lineage>
        <taxon>Bacteria</taxon>
        <taxon>Bacillati</taxon>
        <taxon>Actinomycetota</taxon>
        <taxon>Actinomycetes</taxon>
        <taxon>Actinopolysporales</taxon>
        <taxon>Actinopolysporaceae</taxon>
        <taxon>Actinopolyspora</taxon>
    </lineage>
</organism>
<dbReference type="RefSeq" id="WP_043576246.1">
    <property type="nucleotide sequence ID" value="NZ_CP022752.1"/>
</dbReference>
<protein>
    <submittedName>
        <fullName evidence="2">Uncharacterized protein</fullName>
    </submittedName>
</protein>
<evidence type="ECO:0000256" key="1">
    <source>
        <dbReference type="SAM" id="Phobius"/>
    </source>
</evidence>
<dbReference type="eggNOG" id="ENOG5032INH">
    <property type="taxonomic scope" value="Bacteria"/>
</dbReference>
<keyword evidence="4" id="KW-1185">Reference proteome</keyword>
<dbReference type="HOGENOM" id="CLU_1870957_0_0_11"/>
<evidence type="ECO:0000313" key="3">
    <source>
        <dbReference type="EMBL" id="KGI80240.1"/>
    </source>
</evidence>
<feature type="transmembrane region" description="Helical" evidence="1">
    <location>
        <begin position="55"/>
        <end position="80"/>
    </location>
</feature>
<dbReference type="Proteomes" id="UP000215043">
    <property type="component" value="Chromosome"/>
</dbReference>
<dbReference type="AlphaFoldDB" id="A0A099D4H3"/>
<evidence type="ECO:0000313" key="2">
    <source>
        <dbReference type="EMBL" id="ASU77273.1"/>
    </source>
</evidence>
<proteinExistence type="predicted"/>
<sequence length="136" mass="14102">MSWAIMIVAFGLVAILWKRKKANPWWLKSSLVFIGGCSLADTALGAWLAARINEIVGIVPVNSGFVVGAATLLLVVLTVYDIGIDRKADKTALTCLVVLPVLFLAGVGPLAEAGSGLTEAISQVGANSIGRLIGGQ</sequence>
<dbReference type="KEGG" id="aey:CDG81_01920"/>
<feature type="transmembrane region" description="Helical" evidence="1">
    <location>
        <begin position="25"/>
        <end position="49"/>
    </location>
</feature>